<comment type="function">
    <text evidence="6">Putative transcription activator involved in regulating light control of development.</text>
</comment>
<sequence>MRTAARRRRRRRRLLRRLGWSSRPWVLTVQQTPPNKRSSNKPSKAPSGRIANGDADSFETTARGRSGDVTQEPASAFQPCVGYALLTDESEESYKPVSFTMNYDRDVEMAAIKVFDEVGQRFCQRDIFSSCRERLAPVYAAHPSFKQELKDCVSKLERIDEFESTWRVLLNKCNLLGSKWLQTIYNIRHQWVPVYLKDSFFDLVLQFDKAMLLHYQNELQKDIASFGCKMVMKTSYPMEKQASELYTKFMFGLFQDELVGSSDLLVKLIENGGISKFEVTKSGIANSRYTVVRNAFESSMTCSCHKFEFAGMLCRHILKVFVAIGVRVLPDKYILKRWSKNAKDDLLSAVLESSKGPFAWQCNDLYRDAIRFAEEGTISPVIYKIAKEALVKAFAEACPQRKFHS</sequence>
<dbReference type="Pfam" id="PF04434">
    <property type="entry name" value="SWIM"/>
    <property type="match status" value="1"/>
</dbReference>
<dbReference type="InterPro" id="IPR006564">
    <property type="entry name" value="Znf_PMZ"/>
</dbReference>
<evidence type="ECO:0000256" key="6">
    <source>
        <dbReference type="RuleBase" id="RU367018"/>
    </source>
</evidence>
<evidence type="ECO:0000256" key="4">
    <source>
        <dbReference type="ARBA" id="ARBA00022833"/>
    </source>
</evidence>
<evidence type="ECO:0000256" key="3">
    <source>
        <dbReference type="ARBA" id="ARBA00022771"/>
    </source>
</evidence>
<dbReference type="GO" id="GO:0008270">
    <property type="term" value="F:zinc ion binding"/>
    <property type="evidence" value="ECO:0007669"/>
    <property type="project" value="UniProtKB-UniRule"/>
</dbReference>
<dbReference type="AlphaFoldDB" id="A0A8T0PPN3"/>
<dbReference type="GO" id="GO:0006355">
    <property type="term" value="P:regulation of DNA-templated transcription"/>
    <property type="evidence" value="ECO:0007669"/>
    <property type="project" value="UniProtKB-UniRule"/>
</dbReference>
<keyword evidence="2 6" id="KW-0479">Metal-binding</keyword>
<dbReference type="InterPro" id="IPR007527">
    <property type="entry name" value="Znf_SWIM"/>
</dbReference>
<keyword evidence="3 5" id="KW-0863">Zinc-finger</keyword>
<feature type="compositionally biased region" description="Polar residues" evidence="7">
    <location>
        <begin position="28"/>
        <end position="42"/>
    </location>
</feature>
<evidence type="ECO:0000259" key="8">
    <source>
        <dbReference type="PROSITE" id="PS50966"/>
    </source>
</evidence>
<dbReference type="PANTHER" id="PTHR31669:SF179">
    <property type="entry name" value="PROTEIN FAR1-RELATED SEQUENCE 5"/>
    <property type="match status" value="1"/>
</dbReference>
<dbReference type="GO" id="GO:0005634">
    <property type="term" value="C:nucleus"/>
    <property type="evidence" value="ECO:0007669"/>
    <property type="project" value="UniProtKB-SubCell"/>
</dbReference>
<evidence type="ECO:0000256" key="7">
    <source>
        <dbReference type="SAM" id="MobiDB-lite"/>
    </source>
</evidence>
<dbReference type="PANTHER" id="PTHR31669">
    <property type="entry name" value="PROTEIN FAR1-RELATED SEQUENCE 10-RELATED"/>
    <property type="match status" value="1"/>
</dbReference>
<evidence type="ECO:0000313" key="9">
    <source>
        <dbReference type="EMBL" id="KAG2561036.1"/>
    </source>
</evidence>
<reference evidence="9" key="1">
    <citation type="submission" date="2020-05" db="EMBL/GenBank/DDBJ databases">
        <title>WGS assembly of Panicum virgatum.</title>
        <authorList>
            <person name="Lovell J.T."/>
            <person name="Jenkins J."/>
            <person name="Shu S."/>
            <person name="Juenger T.E."/>
            <person name="Schmutz J."/>
        </authorList>
    </citation>
    <scope>NUCLEOTIDE SEQUENCE</scope>
    <source>
        <strain evidence="9">AP13</strain>
    </source>
</reference>
<comment type="caution">
    <text evidence="9">The sequence shown here is derived from an EMBL/GenBank/DDBJ whole genome shotgun (WGS) entry which is preliminary data.</text>
</comment>
<feature type="domain" description="SWIM-type" evidence="8">
    <location>
        <begin position="289"/>
        <end position="325"/>
    </location>
</feature>
<evidence type="ECO:0000256" key="2">
    <source>
        <dbReference type="ARBA" id="ARBA00022723"/>
    </source>
</evidence>
<dbReference type="SMART" id="SM00575">
    <property type="entry name" value="ZnF_PMZ"/>
    <property type="match status" value="1"/>
</dbReference>
<keyword evidence="4 6" id="KW-0862">Zinc</keyword>
<evidence type="ECO:0000256" key="5">
    <source>
        <dbReference type="PROSITE-ProRule" id="PRU00325"/>
    </source>
</evidence>
<dbReference type="InterPro" id="IPR031052">
    <property type="entry name" value="FHY3/FAR1"/>
</dbReference>
<keyword evidence="6" id="KW-0539">Nucleus</keyword>
<keyword evidence="10" id="KW-1185">Reference proteome</keyword>
<protein>
    <recommendedName>
        <fullName evidence="6">Protein FAR1-RELATED SEQUENCE</fullName>
    </recommendedName>
</protein>
<name>A0A8T0PPN3_PANVG</name>
<evidence type="ECO:0000313" key="10">
    <source>
        <dbReference type="Proteomes" id="UP000823388"/>
    </source>
</evidence>
<comment type="subcellular location">
    <subcellularLocation>
        <location evidence="6">Nucleus</location>
    </subcellularLocation>
</comment>
<dbReference type="PROSITE" id="PS50966">
    <property type="entry name" value="ZF_SWIM"/>
    <property type="match status" value="1"/>
</dbReference>
<organism evidence="9 10">
    <name type="scientific">Panicum virgatum</name>
    <name type="common">Blackwell switchgrass</name>
    <dbReference type="NCBI Taxonomy" id="38727"/>
    <lineage>
        <taxon>Eukaryota</taxon>
        <taxon>Viridiplantae</taxon>
        <taxon>Streptophyta</taxon>
        <taxon>Embryophyta</taxon>
        <taxon>Tracheophyta</taxon>
        <taxon>Spermatophyta</taxon>
        <taxon>Magnoliopsida</taxon>
        <taxon>Liliopsida</taxon>
        <taxon>Poales</taxon>
        <taxon>Poaceae</taxon>
        <taxon>PACMAD clade</taxon>
        <taxon>Panicoideae</taxon>
        <taxon>Panicodae</taxon>
        <taxon>Paniceae</taxon>
        <taxon>Panicinae</taxon>
        <taxon>Panicum</taxon>
        <taxon>Panicum sect. Hiantes</taxon>
    </lineage>
</organism>
<evidence type="ECO:0000256" key="1">
    <source>
        <dbReference type="ARBA" id="ARBA00005889"/>
    </source>
</evidence>
<gene>
    <name evidence="9" type="ORF">PVAP13_8KG136001</name>
</gene>
<proteinExistence type="inferred from homology"/>
<comment type="similarity">
    <text evidence="1 6">Belongs to the FHY3/FAR1 family.</text>
</comment>
<dbReference type="EMBL" id="CM029051">
    <property type="protein sequence ID" value="KAG2561036.1"/>
    <property type="molecule type" value="Genomic_DNA"/>
</dbReference>
<feature type="region of interest" description="Disordered" evidence="7">
    <location>
        <begin position="26"/>
        <end position="72"/>
    </location>
</feature>
<dbReference type="Proteomes" id="UP000823388">
    <property type="component" value="Chromosome 8K"/>
</dbReference>
<accession>A0A8T0PPN3</accession>